<comment type="caution">
    <text evidence="2">The sequence shown here is derived from an EMBL/GenBank/DDBJ whole genome shotgun (WGS) entry which is preliminary data.</text>
</comment>
<dbReference type="AlphaFoldDB" id="A0A3S2TYJ0"/>
<accession>A0A3S2TYJ0</accession>
<evidence type="ECO:0000313" key="2">
    <source>
        <dbReference type="EMBL" id="RVT47459.1"/>
    </source>
</evidence>
<protein>
    <submittedName>
        <fullName evidence="2">Uncharacterized protein</fullName>
    </submittedName>
</protein>
<keyword evidence="3" id="KW-1185">Reference proteome</keyword>
<dbReference type="OrthoDB" id="9135554at2"/>
<sequence>MPTYQLATIATQIHRMLIGGLIDRDPYSPEQKRRLHQLAYGAQRGVLDVPWVNAASRGMRIEGITKQGKTQLIKRVLSQYPQVIRRGENTEAGWIELVQLVYLVIPMPTDATKGGFLMQAFIELDRILGTTYARDTKIRDSSIDSQLVQLLAKLAMHRCGLLVVEEAQETNQLATTKFGSDFGTFFLRVLNAGIPTILMGNPNAFTELDTSSQLMGRLSDAGLHELQPTASPTANEWTDDFVPGIWGKNLLPEADEPIDDLPVKLHAWTGGFKHYLNVLRREATMSAIQRKGSHVAQRDIALALQSSAMVEGRKIIDSYLSGLKGGETQFTDIPGLPGEALRRTQPKRRRRSG</sequence>
<proteinExistence type="predicted"/>
<gene>
    <name evidence="2" type="ORF">ENE75_24145</name>
</gene>
<reference evidence="2 3" key="1">
    <citation type="submission" date="2019-01" db="EMBL/GenBank/DDBJ databases">
        <authorList>
            <person name="Chen W.-M."/>
        </authorList>
    </citation>
    <scope>NUCLEOTIDE SEQUENCE [LARGE SCALE GENOMIC DNA]</scope>
    <source>
        <strain evidence="2 3">ICH-3</strain>
    </source>
</reference>
<evidence type="ECO:0000313" key="3">
    <source>
        <dbReference type="Proteomes" id="UP000288178"/>
    </source>
</evidence>
<dbReference type="Proteomes" id="UP000288178">
    <property type="component" value="Unassembled WGS sequence"/>
</dbReference>
<feature type="region of interest" description="Disordered" evidence="1">
    <location>
        <begin position="330"/>
        <end position="353"/>
    </location>
</feature>
<evidence type="ECO:0000256" key="1">
    <source>
        <dbReference type="SAM" id="MobiDB-lite"/>
    </source>
</evidence>
<dbReference type="EMBL" id="SACT01000016">
    <property type="protein sequence ID" value="RVT47459.1"/>
    <property type="molecule type" value="Genomic_DNA"/>
</dbReference>
<name>A0A3S2TYJ0_9BURK</name>
<feature type="compositionally biased region" description="Basic residues" evidence="1">
    <location>
        <begin position="344"/>
        <end position="353"/>
    </location>
</feature>
<organism evidence="2 3">
    <name type="scientific">Rubrivivax albus</name>
    <dbReference type="NCBI Taxonomy" id="2499835"/>
    <lineage>
        <taxon>Bacteria</taxon>
        <taxon>Pseudomonadati</taxon>
        <taxon>Pseudomonadota</taxon>
        <taxon>Betaproteobacteria</taxon>
        <taxon>Burkholderiales</taxon>
        <taxon>Sphaerotilaceae</taxon>
        <taxon>Rubrivivax</taxon>
    </lineage>
</organism>
<dbReference type="RefSeq" id="WP_128201577.1">
    <property type="nucleotide sequence ID" value="NZ_SACT01000016.1"/>
</dbReference>